<evidence type="ECO:0000313" key="4">
    <source>
        <dbReference type="EMBL" id="KAJ6813491.1"/>
    </source>
</evidence>
<dbReference type="InterPro" id="IPR029063">
    <property type="entry name" value="SAM-dependent_MTases_sf"/>
</dbReference>
<evidence type="ECO:0000256" key="3">
    <source>
        <dbReference type="ARBA" id="ARBA00022679"/>
    </source>
</evidence>
<proteinExistence type="inferred from homology"/>
<comment type="similarity">
    <text evidence="1">Belongs to the methyltransferase superfamily. METL family.</text>
</comment>
<dbReference type="Proteomes" id="UP001140949">
    <property type="component" value="Unassembled WGS sequence"/>
</dbReference>
<evidence type="ECO:0000313" key="5">
    <source>
        <dbReference type="Proteomes" id="UP001140949"/>
    </source>
</evidence>
<protein>
    <submittedName>
        <fullName evidence="4">Uncharacterized protein</fullName>
    </submittedName>
</protein>
<gene>
    <name evidence="4" type="ORF">M6B38_144380</name>
</gene>
<sequence>MTLVLQNIRKVLKPNGRVLFRDYATGDLAQERLTCKEQQISENFYVRGDGTRAYYFTEDFLTSLFTENGFHALEVGVCNKQVENRSLELVMNRRWIQAVYSASLPNYSDLSTKLEEVNDHGTSKISTEDSRIHDQIDISDSIAQMFDVLPSNDVVTISHFWHVFNISNNQSASSPIRMGSVSGAWNSIDKVFVPSCQPSVKPLGSGANSWPRLAMSKTHLPRTQKASWRIAGPTILIM</sequence>
<dbReference type="GO" id="GO:0008173">
    <property type="term" value="F:RNA methyltransferase activity"/>
    <property type="evidence" value="ECO:0007669"/>
    <property type="project" value="UniProtKB-ARBA"/>
</dbReference>
<dbReference type="SUPFAM" id="SSF53335">
    <property type="entry name" value="S-adenosyl-L-methionine-dependent methyltransferases"/>
    <property type="match status" value="1"/>
</dbReference>
<dbReference type="GO" id="GO:0032259">
    <property type="term" value="P:methylation"/>
    <property type="evidence" value="ECO:0007669"/>
    <property type="project" value="UniProtKB-KW"/>
</dbReference>
<comment type="caution">
    <text evidence="4">The sequence shown here is derived from an EMBL/GenBank/DDBJ whole genome shotgun (WGS) entry which is preliminary data.</text>
</comment>
<name>A0AAX6FBU5_IRIPA</name>
<dbReference type="PANTHER" id="PTHR22809:SF5">
    <property type="entry name" value="TRNA N(3)-METHYLCYTIDINE METHYLTRANSFERASE METTL6"/>
    <property type="match status" value="1"/>
</dbReference>
<dbReference type="GO" id="GO:0008757">
    <property type="term" value="F:S-adenosylmethionine-dependent methyltransferase activity"/>
    <property type="evidence" value="ECO:0007669"/>
    <property type="project" value="UniProtKB-ARBA"/>
</dbReference>
<dbReference type="InterPro" id="IPR026113">
    <property type="entry name" value="METTL2/6/8-like"/>
</dbReference>
<keyword evidence="2" id="KW-0489">Methyltransferase</keyword>
<organism evidence="4 5">
    <name type="scientific">Iris pallida</name>
    <name type="common">Sweet iris</name>
    <dbReference type="NCBI Taxonomy" id="29817"/>
    <lineage>
        <taxon>Eukaryota</taxon>
        <taxon>Viridiplantae</taxon>
        <taxon>Streptophyta</taxon>
        <taxon>Embryophyta</taxon>
        <taxon>Tracheophyta</taxon>
        <taxon>Spermatophyta</taxon>
        <taxon>Magnoliopsida</taxon>
        <taxon>Liliopsida</taxon>
        <taxon>Asparagales</taxon>
        <taxon>Iridaceae</taxon>
        <taxon>Iridoideae</taxon>
        <taxon>Irideae</taxon>
        <taxon>Iris</taxon>
    </lineage>
</organism>
<evidence type="ECO:0000256" key="1">
    <source>
        <dbReference type="ARBA" id="ARBA00009725"/>
    </source>
</evidence>
<dbReference type="PANTHER" id="PTHR22809">
    <property type="entry name" value="METHYLTRANSFERASE-RELATED"/>
    <property type="match status" value="1"/>
</dbReference>
<accession>A0AAX6FBU5</accession>
<reference evidence="4" key="2">
    <citation type="submission" date="2023-04" db="EMBL/GenBank/DDBJ databases">
        <authorList>
            <person name="Bruccoleri R.E."/>
            <person name="Oakeley E.J."/>
            <person name="Faust A.-M."/>
            <person name="Dessus-Babus S."/>
            <person name="Altorfer M."/>
            <person name="Burckhardt D."/>
            <person name="Oertli M."/>
            <person name="Naumann U."/>
            <person name="Petersen F."/>
            <person name="Wong J."/>
        </authorList>
    </citation>
    <scope>NUCLEOTIDE SEQUENCE</scope>
    <source>
        <strain evidence="4">GSM-AAB239-AS_SAM_17_03QT</strain>
        <tissue evidence="4">Leaf</tissue>
    </source>
</reference>
<keyword evidence="3" id="KW-0808">Transferase</keyword>
<evidence type="ECO:0000256" key="2">
    <source>
        <dbReference type="ARBA" id="ARBA00022603"/>
    </source>
</evidence>
<dbReference type="EMBL" id="JANAVB010030334">
    <property type="protein sequence ID" value="KAJ6813491.1"/>
    <property type="molecule type" value="Genomic_DNA"/>
</dbReference>
<dbReference type="AlphaFoldDB" id="A0AAX6FBU5"/>
<reference evidence="4" key="1">
    <citation type="journal article" date="2023" name="GigaByte">
        <title>Genome assembly of the bearded iris, Iris pallida Lam.</title>
        <authorList>
            <person name="Bruccoleri R.E."/>
            <person name="Oakeley E.J."/>
            <person name="Faust A.M.E."/>
            <person name="Altorfer M."/>
            <person name="Dessus-Babus S."/>
            <person name="Burckhardt D."/>
            <person name="Oertli M."/>
            <person name="Naumann U."/>
            <person name="Petersen F."/>
            <person name="Wong J."/>
        </authorList>
    </citation>
    <scope>NUCLEOTIDE SEQUENCE</scope>
    <source>
        <strain evidence="4">GSM-AAB239-AS_SAM_17_03QT</strain>
    </source>
</reference>
<keyword evidence="5" id="KW-1185">Reference proteome</keyword>
<dbReference type="Gene3D" id="3.40.50.150">
    <property type="entry name" value="Vaccinia Virus protein VP39"/>
    <property type="match status" value="1"/>
</dbReference>